<feature type="compositionally biased region" description="Low complexity" evidence="13">
    <location>
        <begin position="324"/>
        <end position="340"/>
    </location>
</feature>
<evidence type="ECO:0000313" key="15">
    <source>
        <dbReference type="Proteomes" id="UP000186955"/>
    </source>
</evidence>
<evidence type="ECO:0000313" key="14">
    <source>
        <dbReference type="EMBL" id="OKO97770.1"/>
    </source>
</evidence>
<feature type="region of interest" description="Disordered" evidence="13">
    <location>
        <begin position="308"/>
        <end position="387"/>
    </location>
</feature>
<keyword evidence="15" id="KW-1185">Reference proteome</keyword>
<dbReference type="Gene3D" id="3.30.429.10">
    <property type="entry name" value="Macrophage Migration Inhibitory Factor"/>
    <property type="match status" value="1"/>
</dbReference>
<comment type="catalytic activity">
    <reaction evidence="6">
        <text>3-phenylpyruvate = enol-phenylpyruvate</text>
        <dbReference type="Rhea" id="RHEA:17097"/>
        <dbReference type="ChEBI" id="CHEBI:16815"/>
        <dbReference type="ChEBI" id="CHEBI:18005"/>
        <dbReference type="EC" id="5.3.2.1"/>
    </reaction>
</comment>
<dbReference type="EMBL" id="MNBE01000683">
    <property type="protein sequence ID" value="OKO97770.1"/>
    <property type="molecule type" value="Genomic_DNA"/>
</dbReference>
<keyword evidence="4" id="KW-0964">Secreted</keyword>
<feature type="compositionally biased region" description="Basic residues" evidence="13">
    <location>
        <begin position="369"/>
        <end position="380"/>
    </location>
</feature>
<proteinExistence type="inferred from homology"/>
<keyword evidence="3" id="KW-0202">Cytokine</keyword>
<evidence type="ECO:0000256" key="12">
    <source>
        <dbReference type="ARBA" id="ARBA00042730"/>
    </source>
</evidence>
<organism evidence="14 15">
    <name type="scientific">Penicillium subrubescens</name>
    <dbReference type="NCBI Taxonomy" id="1316194"/>
    <lineage>
        <taxon>Eukaryota</taxon>
        <taxon>Fungi</taxon>
        <taxon>Dikarya</taxon>
        <taxon>Ascomycota</taxon>
        <taxon>Pezizomycotina</taxon>
        <taxon>Eurotiomycetes</taxon>
        <taxon>Eurotiomycetidae</taxon>
        <taxon>Eurotiales</taxon>
        <taxon>Aspergillaceae</taxon>
        <taxon>Penicillium</taxon>
    </lineage>
</organism>
<evidence type="ECO:0000256" key="11">
    <source>
        <dbReference type="ARBA" id="ARBA00041912"/>
    </source>
</evidence>
<evidence type="ECO:0000256" key="13">
    <source>
        <dbReference type="SAM" id="MobiDB-lite"/>
    </source>
</evidence>
<protein>
    <recommendedName>
        <fullName evidence="12">L-dopachrome isomerase</fullName>
        <ecNumber evidence="9">5.3.2.1</ecNumber>
        <ecNumber evidence="8">5.3.3.12</ecNumber>
    </recommendedName>
    <alternativeName>
        <fullName evidence="10">L-dopachrome tautomerase</fullName>
    </alternativeName>
    <alternativeName>
        <fullName evidence="11">Phenylpyruvate tautomerase</fullName>
    </alternativeName>
</protein>
<dbReference type="InterPro" id="IPR014347">
    <property type="entry name" value="Tautomerase/MIF_sf"/>
</dbReference>
<dbReference type="GO" id="GO:0005576">
    <property type="term" value="C:extracellular region"/>
    <property type="evidence" value="ECO:0007669"/>
    <property type="project" value="UniProtKB-SubCell"/>
</dbReference>
<comment type="similarity">
    <text evidence="2">Belongs to the MIF family.</text>
</comment>
<evidence type="ECO:0000256" key="7">
    <source>
        <dbReference type="ARBA" id="ARBA00036823"/>
    </source>
</evidence>
<evidence type="ECO:0000256" key="3">
    <source>
        <dbReference type="ARBA" id="ARBA00022514"/>
    </source>
</evidence>
<name>A0A1Q5TC63_9EURO</name>
<dbReference type="PANTHER" id="PTHR11954:SF6">
    <property type="entry name" value="MACROPHAGE MIGRATION INHIBITORY FACTOR"/>
    <property type="match status" value="1"/>
</dbReference>
<comment type="subcellular location">
    <subcellularLocation>
        <location evidence="1">Secreted</location>
    </subcellularLocation>
</comment>
<dbReference type="SUPFAM" id="SSF55331">
    <property type="entry name" value="Tautomerase/MIF"/>
    <property type="match status" value="1"/>
</dbReference>
<accession>A0A1Q5TC63</accession>
<comment type="caution">
    <text evidence="14">The sequence shown here is derived from an EMBL/GenBank/DDBJ whole genome shotgun (WGS) entry which is preliminary data.</text>
</comment>
<feature type="region of interest" description="Disordered" evidence="13">
    <location>
        <begin position="1"/>
        <end position="39"/>
    </location>
</feature>
<evidence type="ECO:0000256" key="10">
    <source>
        <dbReference type="ARBA" id="ARBA00041631"/>
    </source>
</evidence>
<reference evidence="14 15" key="1">
    <citation type="submission" date="2016-10" db="EMBL/GenBank/DDBJ databases">
        <title>Genome sequence of the ascomycete fungus Penicillium subrubescens.</title>
        <authorList>
            <person name="De Vries R.P."/>
            <person name="Peng M."/>
            <person name="Dilokpimol A."/>
            <person name="Hilden K."/>
            <person name="Makela M.R."/>
            <person name="Grigoriev I."/>
            <person name="Riley R."/>
            <person name="Granchi Z."/>
        </authorList>
    </citation>
    <scope>NUCLEOTIDE SEQUENCE [LARGE SCALE GENOMIC DNA]</scope>
    <source>
        <strain evidence="14 15">CBS 132785</strain>
    </source>
</reference>
<evidence type="ECO:0000256" key="9">
    <source>
        <dbReference type="ARBA" id="ARBA00039086"/>
    </source>
</evidence>
<dbReference type="PANTHER" id="PTHR11954">
    <property type="entry name" value="D-DOPACHROME DECARBOXYLASE"/>
    <property type="match status" value="1"/>
</dbReference>
<dbReference type="EC" id="5.3.2.1" evidence="9"/>
<evidence type="ECO:0000256" key="2">
    <source>
        <dbReference type="ARBA" id="ARBA00005851"/>
    </source>
</evidence>
<evidence type="ECO:0000256" key="4">
    <source>
        <dbReference type="ARBA" id="ARBA00022525"/>
    </source>
</evidence>
<dbReference type="Proteomes" id="UP000186955">
    <property type="component" value="Unassembled WGS sequence"/>
</dbReference>
<keyword evidence="5" id="KW-0413">Isomerase</keyword>
<dbReference type="AlphaFoldDB" id="A0A1Q5TC63"/>
<dbReference type="GO" id="GO:0004167">
    <property type="term" value="F:dopachrome isomerase activity"/>
    <property type="evidence" value="ECO:0007669"/>
    <property type="project" value="UniProtKB-EC"/>
</dbReference>
<comment type="catalytic activity">
    <reaction evidence="7">
        <text>L-dopachrome = 5,6-dihydroxyindole-2-carboxylate</text>
        <dbReference type="Rhea" id="RHEA:13041"/>
        <dbReference type="ChEBI" id="CHEBI:16875"/>
        <dbReference type="ChEBI" id="CHEBI:57509"/>
        <dbReference type="EC" id="5.3.3.12"/>
    </reaction>
</comment>
<dbReference type="STRING" id="1316194.A0A1Q5TC63"/>
<dbReference type="EC" id="5.3.3.12" evidence="8"/>
<evidence type="ECO:0000256" key="6">
    <source>
        <dbReference type="ARBA" id="ARBA00036735"/>
    </source>
</evidence>
<sequence>MDGRKKNKPSLSRLATRLTNDDREQTGLADRSIPPLQTGLTNRSIVPEIQAKYYTDRDSTMATEIPAEINIHQLSKSEKQAIAPFLFPEDDKDDENVAPIKHDVQESKPAYVSYKTFDEESPTTTKRKTMYYEDAFAVRGSHNSPKERVARDSVVVVELTTNLKACCPIQTHLFVVKQTEEATYEEVKKASDLASCLRQFYQRPEWAVQVVVQHDADILFDGPGPSYLLKIHALPSAFAPVTNMRNTGLIQKTIHELYGIDPKDGVVLFLPVPEENLATNGSTAQGAIARLESSEMDSPGLIKSISRSMSRRLKSNSGTSAPMSLPSTVVSPTLSTPTDPIHSPIGDAALSEEEEAGPSLKKRESLRTIIHRHMRPKKGSGMKEAKE</sequence>
<gene>
    <name evidence="14" type="ORF">PENSUB_9696</name>
</gene>
<evidence type="ECO:0000256" key="1">
    <source>
        <dbReference type="ARBA" id="ARBA00004613"/>
    </source>
</evidence>
<evidence type="ECO:0000256" key="8">
    <source>
        <dbReference type="ARBA" id="ARBA00038932"/>
    </source>
</evidence>
<dbReference type="GO" id="GO:0050178">
    <property type="term" value="F:phenylpyruvate tautomerase activity"/>
    <property type="evidence" value="ECO:0007669"/>
    <property type="project" value="UniProtKB-EC"/>
</dbReference>
<dbReference type="InterPro" id="IPR001398">
    <property type="entry name" value="Macrophage_inhib_fac"/>
</dbReference>
<evidence type="ECO:0000256" key="5">
    <source>
        <dbReference type="ARBA" id="ARBA00023235"/>
    </source>
</evidence>